<dbReference type="AlphaFoldDB" id="A0A0V1GSR0"/>
<organism evidence="2 3">
    <name type="scientific">Trichinella zimbabwensis</name>
    <dbReference type="NCBI Taxonomy" id="268475"/>
    <lineage>
        <taxon>Eukaryota</taxon>
        <taxon>Metazoa</taxon>
        <taxon>Ecdysozoa</taxon>
        <taxon>Nematoda</taxon>
        <taxon>Enoplea</taxon>
        <taxon>Dorylaimia</taxon>
        <taxon>Trichinellida</taxon>
        <taxon>Trichinellidae</taxon>
        <taxon>Trichinella</taxon>
    </lineage>
</organism>
<evidence type="ECO:0000313" key="2">
    <source>
        <dbReference type="EMBL" id="KRZ01352.1"/>
    </source>
</evidence>
<feature type="transmembrane region" description="Helical" evidence="1">
    <location>
        <begin position="21"/>
        <end position="40"/>
    </location>
</feature>
<evidence type="ECO:0000313" key="3">
    <source>
        <dbReference type="Proteomes" id="UP000055024"/>
    </source>
</evidence>
<proteinExistence type="predicted"/>
<dbReference type="OrthoDB" id="5919926at2759"/>
<evidence type="ECO:0000256" key="1">
    <source>
        <dbReference type="SAM" id="Phobius"/>
    </source>
</evidence>
<keyword evidence="1" id="KW-0812">Transmembrane</keyword>
<sequence length="263" mass="29708">MCNLEIKSLQTRNTFIQKMSFMHCILVVAFFAVGETQMLGASTQWGRDDAVMLPKAHEALFSWDSRQQSGVFHQLLRLESSSTMGITTTMQVVLQDTDCPVSSKQLSSYYDVLEECRGQGQAKKCTIQYKYLTPSTATVTCLEEVEEVIEQTIVPQRSQMLGLTTKYTDSDSSIKEKVKEAIFESDRKKRKGTYHLLEKILEGSTMGITSSFEVLVKETACPVRVKAFASYEEIYTWCSGFGDSKVCTVEYKYLDPTRSTVKC</sequence>
<comment type="caution">
    <text evidence="2">The sequence shown here is derived from an EMBL/GenBank/DDBJ whole genome shotgun (WGS) entry which is preliminary data.</text>
</comment>
<keyword evidence="3" id="KW-1185">Reference proteome</keyword>
<dbReference type="EMBL" id="JYDP01000298">
    <property type="protein sequence ID" value="KRZ01352.1"/>
    <property type="molecule type" value="Genomic_DNA"/>
</dbReference>
<keyword evidence="1" id="KW-1133">Transmembrane helix</keyword>
<name>A0A0V1GSR0_9BILA</name>
<keyword evidence="1" id="KW-0472">Membrane</keyword>
<protein>
    <submittedName>
        <fullName evidence="2">Uncharacterized protein</fullName>
    </submittedName>
</protein>
<gene>
    <name evidence="2" type="ORF">T11_9553</name>
</gene>
<accession>A0A0V1GSR0</accession>
<dbReference type="Proteomes" id="UP000055024">
    <property type="component" value="Unassembled WGS sequence"/>
</dbReference>
<reference evidence="2 3" key="1">
    <citation type="submission" date="2015-01" db="EMBL/GenBank/DDBJ databases">
        <title>Evolution of Trichinella species and genotypes.</title>
        <authorList>
            <person name="Korhonen P.K."/>
            <person name="Edoardo P."/>
            <person name="Giuseppe L.R."/>
            <person name="Gasser R.B."/>
        </authorList>
    </citation>
    <scope>NUCLEOTIDE SEQUENCE [LARGE SCALE GENOMIC DNA]</scope>
    <source>
        <strain evidence="2">ISS1029</strain>
    </source>
</reference>